<evidence type="ECO:0000313" key="3">
    <source>
        <dbReference type="Proteomes" id="UP000828390"/>
    </source>
</evidence>
<evidence type="ECO:0000313" key="2">
    <source>
        <dbReference type="EMBL" id="KAH3817251.1"/>
    </source>
</evidence>
<feature type="compositionally biased region" description="Pro residues" evidence="1">
    <location>
        <begin position="81"/>
        <end position="91"/>
    </location>
</feature>
<dbReference type="EMBL" id="JAIWYP010000005">
    <property type="protein sequence ID" value="KAH3817251.1"/>
    <property type="molecule type" value="Genomic_DNA"/>
</dbReference>
<organism evidence="2 3">
    <name type="scientific">Dreissena polymorpha</name>
    <name type="common">Zebra mussel</name>
    <name type="synonym">Mytilus polymorpha</name>
    <dbReference type="NCBI Taxonomy" id="45954"/>
    <lineage>
        <taxon>Eukaryota</taxon>
        <taxon>Metazoa</taxon>
        <taxon>Spiralia</taxon>
        <taxon>Lophotrochozoa</taxon>
        <taxon>Mollusca</taxon>
        <taxon>Bivalvia</taxon>
        <taxon>Autobranchia</taxon>
        <taxon>Heteroconchia</taxon>
        <taxon>Euheterodonta</taxon>
        <taxon>Imparidentia</taxon>
        <taxon>Neoheterodontei</taxon>
        <taxon>Myida</taxon>
        <taxon>Dreissenoidea</taxon>
        <taxon>Dreissenidae</taxon>
        <taxon>Dreissena</taxon>
    </lineage>
</organism>
<name>A0A9D4JM24_DREPO</name>
<feature type="region of interest" description="Disordered" evidence="1">
    <location>
        <begin position="23"/>
        <end position="191"/>
    </location>
</feature>
<sequence length="370" mass="40541">MMTTQDPSGHRLQFLFTLRKSPTQHHLHPLSPSHLTTRLSTPVQEPARAATPATPLFDELPASAPLSPLPSGTSTLQDFPPATPNYAPPSPLQDDLQTPVPASPLQSNTLQDLPPATPNYAPHSPLQDDLQSPVPASPLQSNTLQDLPPATPNYAPHSPLQDDLQSPVPASPLQSNTLQDLPPATPSPLDPDELYTIATPTPASTMYKPTPSAKLLRFKARSMLVDGNMPLFPSAKRDWATVEEESILLLPNILWPPKNWRRLTPDQRLLAVEFASMSLTQTENKSSLLLPERSFLIHNFHFLVLPGSAGFPLDNKAKARLYTYQSLLDIANGKDQSPLANQTDLLKALTPLFKKSSTLLENISRIPVRM</sequence>
<feature type="compositionally biased region" description="Low complexity" evidence="1">
    <location>
        <begin position="60"/>
        <end position="76"/>
    </location>
</feature>
<keyword evidence="3" id="KW-1185">Reference proteome</keyword>
<gene>
    <name evidence="2" type="ORF">DPMN_118783</name>
</gene>
<reference evidence="2" key="1">
    <citation type="journal article" date="2019" name="bioRxiv">
        <title>The Genome of the Zebra Mussel, Dreissena polymorpha: A Resource for Invasive Species Research.</title>
        <authorList>
            <person name="McCartney M.A."/>
            <person name="Auch B."/>
            <person name="Kono T."/>
            <person name="Mallez S."/>
            <person name="Zhang Y."/>
            <person name="Obille A."/>
            <person name="Becker A."/>
            <person name="Abrahante J.E."/>
            <person name="Garbe J."/>
            <person name="Badalamenti J.P."/>
            <person name="Herman A."/>
            <person name="Mangelson H."/>
            <person name="Liachko I."/>
            <person name="Sullivan S."/>
            <person name="Sone E.D."/>
            <person name="Koren S."/>
            <person name="Silverstein K.A.T."/>
            <person name="Beckman K.B."/>
            <person name="Gohl D.M."/>
        </authorList>
    </citation>
    <scope>NUCLEOTIDE SEQUENCE</scope>
    <source>
        <strain evidence="2">Duluth1</strain>
        <tissue evidence="2">Whole animal</tissue>
    </source>
</reference>
<dbReference type="Proteomes" id="UP000828390">
    <property type="component" value="Unassembled WGS sequence"/>
</dbReference>
<accession>A0A9D4JM24</accession>
<proteinExistence type="predicted"/>
<comment type="caution">
    <text evidence="2">The sequence shown here is derived from an EMBL/GenBank/DDBJ whole genome shotgun (WGS) entry which is preliminary data.</text>
</comment>
<dbReference type="AlphaFoldDB" id="A0A9D4JM24"/>
<reference evidence="2" key="2">
    <citation type="submission" date="2020-11" db="EMBL/GenBank/DDBJ databases">
        <authorList>
            <person name="McCartney M.A."/>
            <person name="Auch B."/>
            <person name="Kono T."/>
            <person name="Mallez S."/>
            <person name="Becker A."/>
            <person name="Gohl D.M."/>
            <person name="Silverstein K.A.T."/>
            <person name="Koren S."/>
            <person name="Bechman K.B."/>
            <person name="Herman A."/>
            <person name="Abrahante J.E."/>
            <person name="Garbe J."/>
        </authorList>
    </citation>
    <scope>NUCLEOTIDE SEQUENCE</scope>
    <source>
        <strain evidence="2">Duluth1</strain>
        <tissue evidence="2">Whole animal</tissue>
    </source>
</reference>
<evidence type="ECO:0000256" key="1">
    <source>
        <dbReference type="SAM" id="MobiDB-lite"/>
    </source>
</evidence>
<protein>
    <submittedName>
        <fullName evidence="2">Uncharacterized protein</fullName>
    </submittedName>
</protein>